<evidence type="ECO:0000259" key="7">
    <source>
        <dbReference type="Pfam" id="PF04261"/>
    </source>
</evidence>
<evidence type="ECO:0000256" key="5">
    <source>
        <dbReference type="ARBA" id="ARBA00023004"/>
    </source>
</evidence>
<dbReference type="STRING" id="1122997.GCA_000425285_01557"/>
<evidence type="ECO:0000313" key="9">
    <source>
        <dbReference type="EMBL" id="VEI02546.1"/>
    </source>
</evidence>
<dbReference type="PANTHER" id="PTHR30521">
    <property type="entry name" value="DEFERROCHELATASE/PEROXIDASE"/>
    <property type="match status" value="1"/>
</dbReference>
<keyword evidence="4 9" id="KW-0560">Oxidoreductase</keyword>
<keyword evidence="5" id="KW-0408">Iron</keyword>
<reference evidence="9 10" key="1">
    <citation type="submission" date="2018-12" db="EMBL/GenBank/DDBJ databases">
        <authorList>
            <consortium name="Pathogen Informatics"/>
        </authorList>
    </citation>
    <scope>NUCLEOTIDE SEQUENCE [LARGE SCALE GENOMIC DNA]</scope>
    <source>
        <strain evidence="9 10">NCTC13652</strain>
    </source>
</reference>
<evidence type="ECO:0000256" key="4">
    <source>
        <dbReference type="ARBA" id="ARBA00023002"/>
    </source>
</evidence>
<feature type="domain" description="Dyp-type peroxidase C-terminal" evidence="8">
    <location>
        <begin position="165"/>
        <end position="327"/>
    </location>
</feature>
<feature type="domain" description="Dyp-type peroxidase N-terminal" evidence="7">
    <location>
        <begin position="34"/>
        <end position="162"/>
    </location>
</feature>
<dbReference type="GO" id="GO:0005829">
    <property type="term" value="C:cytosol"/>
    <property type="evidence" value="ECO:0007669"/>
    <property type="project" value="TreeGrafter"/>
</dbReference>
<dbReference type="EC" id="1.11.1.-" evidence="9"/>
<organism evidence="9 10">
    <name type="scientific">Acidipropionibacterium jensenii</name>
    <dbReference type="NCBI Taxonomy" id="1749"/>
    <lineage>
        <taxon>Bacteria</taxon>
        <taxon>Bacillati</taxon>
        <taxon>Actinomycetota</taxon>
        <taxon>Actinomycetes</taxon>
        <taxon>Propionibacteriales</taxon>
        <taxon>Propionibacteriaceae</taxon>
        <taxon>Acidipropionibacterium</taxon>
    </lineage>
</organism>
<dbReference type="GO" id="GO:0046872">
    <property type="term" value="F:metal ion binding"/>
    <property type="evidence" value="ECO:0007669"/>
    <property type="project" value="UniProtKB-KW"/>
</dbReference>
<protein>
    <submittedName>
        <fullName evidence="9">Probable deferrochelatase/peroxidase YfeX</fullName>
        <ecNumber evidence="9">1.11.1.-</ecNumber>
    </submittedName>
</protein>
<keyword evidence="2 9" id="KW-0575">Peroxidase</keyword>
<dbReference type="SUPFAM" id="SSF54909">
    <property type="entry name" value="Dimeric alpha+beta barrel"/>
    <property type="match status" value="1"/>
</dbReference>
<proteinExistence type="inferred from homology"/>
<comment type="cofactor">
    <cofactor evidence="1">
        <name>heme b</name>
        <dbReference type="ChEBI" id="CHEBI:60344"/>
    </cofactor>
</comment>
<dbReference type="AlphaFoldDB" id="A0A448NX42"/>
<dbReference type="InterPro" id="IPR006314">
    <property type="entry name" value="Dyp_peroxidase"/>
</dbReference>
<dbReference type="InterPro" id="IPR048328">
    <property type="entry name" value="Dyp_perox_C"/>
</dbReference>
<evidence type="ECO:0000259" key="8">
    <source>
        <dbReference type="Pfam" id="PF20628"/>
    </source>
</evidence>
<evidence type="ECO:0000256" key="2">
    <source>
        <dbReference type="ARBA" id="ARBA00022559"/>
    </source>
</evidence>
<dbReference type="PROSITE" id="PS51404">
    <property type="entry name" value="DYP_PEROXIDASE"/>
    <property type="match status" value="1"/>
</dbReference>
<comment type="similarity">
    <text evidence="6">Belongs to the DyP-type peroxidase family.</text>
</comment>
<gene>
    <name evidence="9" type="primary">yfeX</name>
    <name evidence="9" type="ORF">NCTC13652_00725</name>
</gene>
<evidence type="ECO:0000256" key="3">
    <source>
        <dbReference type="ARBA" id="ARBA00022723"/>
    </source>
</evidence>
<evidence type="ECO:0000256" key="6">
    <source>
        <dbReference type="ARBA" id="ARBA00025737"/>
    </source>
</evidence>
<dbReference type="Proteomes" id="UP000277858">
    <property type="component" value="Chromosome"/>
</dbReference>
<dbReference type="PANTHER" id="PTHR30521:SF0">
    <property type="entry name" value="DYP-TYPE PEROXIDASE FAMILY PROTEIN"/>
    <property type="match status" value="1"/>
</dbReference>
<dbReference type="Pfam" id="PF04261">
    <property type="entry name" value="Dyp_perox_N"/>
    <property type="match status" value="1"/>
</dbReference>
<evidence type="ECO:0000256" key="1">
    <source>
        <dbReference type="ARBA" id="ARBA00001970"/>
    </source>
</evidence>
<evidence type="ECO:0000313" key="10">
    <source>
        <dbReference type="Proteomes" id="UP000277858"/>
    </source>
</evidence>
<dbReference type="InterPro" id="IPR048327">
    <property type="entry name" value="Dyp_perox_N"/>
</dbReference>
<name>A0A448NX42_9ACTN</name>
<dbReference type="NCBIfam" id="TIGR01413">
    <property type="entry name" value="Dyp_perox_fam"/>
    <property type="match status" value="1"/>
</dbReference>
<dbReference type="GO" id="GO:0020037">
    <property type="term" value="F:heme binding"/>
    <property type="evidence" value="ECO:0007669"/>
    <property type="project" value="InterPro"/>
</dbReference>
<sequence length="335" mass="36234">MLAESQRDRGVIVTASTSSDQSFAGRVPIAPQQVDAPLTRSAIFLVVGVVDRPGAMDTVRDVVAGLEGLVKTIGFRDLPAQLSCTVGIGARVWPELTGLSTPAELHPFKEVRGAAHTAVSTPGDLLFHIRSNRQDMCFELERLLLEGLGDAVTTIDETSGFRYFDARDLLGFVDGTANPVGPNLPASTLVGDEDPQFVGGSYVLVQKYLHQMSSWAKLSTEQQESIIGRRKADDLELDDAVEGQKSHKTLNTITDDAGEHDILRDNMPFGSPGQGEFGTYFIGYARHLWVTEKMLERMFIGDPPGLHDRILDFSEAKTGCVFFAPSASLLAGLAG</sequence>
<dbReference type="EMBL" id="LR134473">
    <property type="protein sequence ID" value="VEI02546.1"/>
    <property type="molecule type" value="Genomic_DNA"/>
</dbReference>
<keyword evidence="3" id="KW-0479">Metal-binding</keyword>
<dbReference type="InterPro" id="IPR011008">
    <property type="entry name" value="Dimeric_a/b-barrel"/>
</dbReference>
<dbReference type="GO" id="GO:0004601">
    <property type="term" value="F:peroxidase activity"/>
    <property type="evidence" value="ECO:0007669"/>
    <property type="project" value="UniProtKB-KW"/>
</dbReference>
<accession>A0A448NX42</accession>
<dbReference type="Pfam" id="PF20628">
    <property type="entry name" value="Dyp_perox_C"/>
    <property type="match status" value="1"/>
</dbReference>
<keyword evidence="10" id="KW-1185">Reference proteome</keyword>